<dbReference type="Gene3D" id="3.40.470.10">
    <property type="entry name" value="Uracil-DNA glycosylase-like domain"/>
    <property type="match status" value="1"/>
</dbReference>
<proteinExistence type="predicted"/>
<dbReference type="InterPro" id="IPR051536">
    <property type="entry name" value="UDG_Type-4/5"/>
</dbReference>
<organism evidence="9 10">
    <name type="scientific">Thiothrix lacustris</name>
    <dbReference type="NCBI Taxonomy" id="525917"/>
    <lineage>
        <taxon>Bacteria</taxon>
        <taxon>Pseudomonadati</taxon>
        <taxon>Pseudomonadota</taxon>
        <taxon>Gammaproteobacteria</taxon>
        <taxon>Thiotrichales</taxon>
        <taxon>Thiotrichaceae</taxon>
        <taxon>Thiothrix</taxon>
    </lineage>
</organism>
<keyword evidence="2" id="KW-0479">Metal-binding</keyword>
<evidence type="ECO:0000256" key="2">
    <source>
        <dbReference type="ARBA" id="ARBA00022723"/>
    </source>
</evidence>
<name>A0A1Y1QKN1_9GAMM</name>
<keyword evidence="5" id="KW-0408">Iron</keyword>
<dbReference type="GO" id="GO:0097506">
    <property type="term" value="F:deaminated base DNA N-glycosylase activity"/>
    <property type="evidence" value="ECO:0007669"/>
    <property type="project" value="UniProtKB-ARBA"/>
</dbReference>
<evidence type="ECO:0000259" key="8">
    <source>
        <dbReference type="SMART" id="SM00986"/>
    </source>
</evidence>
<keyword evidence="3" id="KW-0227">DNA damage</keyword>
<dbReference type="PANTHER" id="PTHR33693:SF1">
    <property type="entry name" value="TYPE-4 URACIL-DNA GLYCOSYLASE"/>
    <property type="match status" value="1"/>
</dbReference>
<dbReference type="SUPFAM" id="SSF52141">
    <property type="entry name" value="Uracil-DNA glycosylase-like"/>
    <property type="match status" value="1"/>
</dbReference>
<sequence>MALPVYAPVNLVQHQQALRQCTLCPLMIRPVITGEPVVSPVMSIGQAPGIHEAKVMRPFGWTAGKTLFKWFEGIGLDETAFRQRVYMAAVCRCFPGKQAQGGDRVPSTEEVANCSRWLNAEIRLLRPQLLILIGKLAISQFLSAKKLDEVVGKCHRTVIDGREVDLLPLPHPSGLSTWFRTEPGKTLLQDALQALAAHPAWLSLLDAERRE</sequence>
<dbReference type="InterPro" id="IPR005122">
    <property type="entry name" value="Uracil-DNA_glycosylase-like"/>
</dbReference>
<dbReference type="InterPro" id="IPR036895">
    <property type="entry name" value="Uracil-DNA_glycosylase-like_sf"/>
</dbReference>
<comment type="caution">
    <text evidence="9">The sequence shown here is derived from an EMBL/GenBank/DDBJ whole genome shotgun (WGS) entry which is preliminary data.</text>
</comment>
<evidence type="ECO:0000256" key="4">
    <source>
        <dbReference type="ARBA" id="ARBA00022801"/>
    </source>
</evidence>
<dbReference type="SMART" id="SM00986">
    <property type="entry name" value="UDG"/>
    <property type="match status" value="1"/>
</dbReference>
<reference evidence="9 10" key="1">
    <citation type="submission" date="2017-01" db="EMBL/GenBank/DDBJ databases">
        <title>Novel large sulfur bacteria in the metagenomes of groundwater-fed chemosynthetic microbial mats in the Lake Huron basin.</title>
        <authorList>
            <person name="Sharrar A.M."/>
            <person name="Flood B.E."/>
            <person name="Bailey J.V."/>
            <person name="Jones D.S."/>
            <person name="Biddanda B."/>
            <person name="Ruberg S.A."/>
            <person name="Marcus D.N."/>
            <person name="Dick G.J."/>
        </authorList>
    </citation>
    <scope>NUCLEOTIDE SEQUENCE [LARGE SCALE GENOMIC DNA]</scope>
    <source>
        <strain evidence="9">A8</strain>
    </source>
</reference>
<evidence type="ECO:0000313" key="10">
    <source>
        <dbReference type="Proteomes" id="UP000192491"/>
    </source>
</evidence>
<protein>
    <submittedName>
        <fullName evidence="9">Uracil-DNA glycosylase</fullName>
    </submittedName>
</protein>
<evidence type="ECO:0000256" key="7">
    <source>
        <dbReference type="ARBA" id="ARBA00023204"/>
    </source>
</evidence>
<keyword evidence="6" id="KW-0411">Iron-sulfur</keyword>
<evidence type="ECO:0000256" key="3">
    <source>
        <dbReference type="ARBA" id="ARBA00022763"/>
    </source>
</evidence>
<dbReference type="Proteomes" id="UP000192491">
    <property type="component" value="Unassembled WGS sequence"/>
</dbReference>
<dbReference type="PANTHER" id="PTHR33693">
    <property type="entry name" value="TYPE-5 URACIL-DNA GLYCOSYLASE"/>
    <property type="match status" value="1"/>
</dbReference>
<evidence type="ECO:0000313" key="9">
    <source>
        <dbReference type="EMBL" id="OQX08043.1"/>
    </source>
</evidence>
<evidence type="ECO:0000256" key="5">
    <source>
        <dbReference type="ARBA" id="ARBA00023004"/>
    </source>
</evidence>
<accession>A0A1Y1QKN1</accession>
<keyword evidence="4" id="KW-0378">Hydrolase</keyword>
<dbReference type="AlphaFoldDB" id="A0A1Y1QKN1"/>
<dbReference type="GO" id="GO:0046872">
    <property type="term" value="F:metal ion binding"/>
    <property type="evidence" value="ECO:0007669"/>
    <property type="project" value="UniProtKB-KW"/>
</dbReference>
<dbReference type="Pfam" id="PF03167">
    <property type="entry name" value="UDG"/>
    <property type="match status" value="1"/>
</dbReference>
<evidence type="ECO:0000256" key="6">
    <source>
        <dbReference type="ARBA" id="ARBA00023014"/>
    </source>
</evidence>
<dbReference type="EMBL" id="MTEJ01000188">
    <property type="protein sequence ID" value="OQX08043.1"/>
    <property type="molecule type" value="Genomic_DNA"/>
</dbReference>
<dbReference type="CDD" id="cd10033">
    <property type="entry name" value="UDG_like"/>
    <property type="match status" value="1"/>
</dbReference>
<dbReference type="GO" id="GO:0051539">
    <property type="term" value="F:4 iron, 4 sulfur cluster binding"/>
    <property type="evidence" value="ECO:0007669"/>
    <property type="project" value="UniProtKB-KW"/>
</dbReference>
<dbReference type="SMART" id="SM00987">
    <property type="entry name" value="UreE_C"/>
    <property type="match status" value="1"/>
</dbReference>
<keyword evidence="1" id="KW-0004">4Fe-4S</keyword>
<keyword evidence="7" id="KW-0234">DNA repair</keyword>
<evidence type="ECO:0000256" key="1">
    <source>
        <dbReference type="ARBA" id="ARBA00022485"/>
    </source>
</evidence>
<feature type="domain" description="Uracil-DNA glycosylase-like" evidence="8">
    <location>
        <begin position="33"/>
        <end position="192"/>
    </location>
</feature>
<gene>
    <name evidence="9" type="ORF">BWK73_26480</name>
</gene>
<dbReference type="GO" id="GO:0006281">
    <property type="term" value="P:DNA repair"/>
    <property type="evidence" value="ECO:0007669"/>
    <property type="project" value="UniProtKB-KW"/>
</dbReference>